<name>A0AAU6PYW0_9DEIO</name>
<sequence>MSPLQFPLTLEFKFSIFTELQVHDAQGRQLAYVREKTFSVRDEVKVYTDSSRQRQTHGMKAEGFLAGALDWKAKRRIRRADGSVVGALQAQGMRTLWAAGYELLGPQGEVRFVIRDDQPWLSLVEGAIDSIPFVGDFVAMGFDYFVNPTFTVSDPTGTATYRVHKKRSFLSRRFQVEELRPSPAQDDELVLLGLIQLVLRERERG</sequence>
<protein>
    <submittedName>
        <fullName evidence="1">Uncharacterized protein</fullName>
    </submittedName>
</protein>
<accession>A0AAU6PYW0</accession>
<reference evidence="1" key="1">
    <citation type="submission" date="2024-03" db="EMBL/GenBank/DDBJ databases">
        <title>Deinococcus weizhi sp. nov., isolated from human skin.</title>
        <authorList>
            <person name="Wei Z."/>
            <person name="Tian F."/>
            <person name="Yang C."/>
            <person name="Xin L.T."/>
            <person name="Wen Z.J."/>
            <person name="Lan K.C."/>
            <person name="Yu L."/>
            <person name="Zhe W."/>
            <person name="Dan F.D."/>
            <person name="Jun W."/>
            <person name="Rui Z."/>
            <person name="Yong X.J."/>
            <person name="Ting Y."/>
            <person name="Wei X."/>
            <person name="Xu Z.G."/>
            <person name="Xin Z."/>
            <person name="Dong F.G."/>
            <person name="Ni X.M."/>
            <person name="Zheng M.G."/>
            <person name="Chun Y."/>
            <person name="Qian W.X."/>
        </authorList>
    </citation>
    <scope>NUCLEOTIDE SEQUENCE</scope>
    <source>
        <strain evidence="1">VB142</strain>
    </source>
</reference>
<organism evidence="1">
    <name type="scientific">Deinococcus sp. VB142</name>
    <dbReference type="NCBI Taxonomy" id="3112952"/>
    <lineage>
        <taxon>Bacteria</taxon>
        <taxon>Thermotogati</taxon>
        <taxon>Deinococcota</taxon>
        <taxon>Deinococci</taxon>
        <taxon>Deinococcales</taxon>
        <taxon>Deinococcaceae</taxon>
        <taxon>Deinococcus</taxon>
    </lineage>
</organism>
<dbReference type="RefSeq" id="WP_339094350.1">
    <property type="nucleotide sequence ID" value="NZ_CP149782.1"/>
</dbReference>
<dbReference type="EMBL" id="CP149782">
    <property type="protein sequence ID" value="WYF43570.1"/>
    <property type="molecule type" value="Genomic_DNA"/>
</dbReference>
<proteinExistence type="predicted"/>
<gene>
    <name evidence="1" type="ORF">WDJ50_09050</name>
</gene>
<dbReference type="AlphaFoldDB" id="A0AAU6PYW0"/>
<evidence type="ECO:0000313" key="1">
    <source>
        <dbReference type="EMBL" id="WYF43570.1"/>
    </source>
</evidence>